<comment type="similarity">
    <text evidence="2">Belongs to the XPF family.</text>
</comment>
<feature type="region of interest" description="Disordered" evidence="3">
    <location>
        <begin position="406"/>
        <end position="581"/>
    </location>
</feature>
<feature type="domain" description="ERCC4" evidence="4">
    <location>
        <begin position="139"/>
        <end position="235"/>
    </location>
</feature>
<dbReference type="InterPro" id="IPR047416">
    <property type="entry name" value="XPF_nuclease_Mus81"/>
</dbReference>
<evidence type="ECO:0000256" key="2">
    <source>
        <dbReference type="RuleBase" id="RU369042"/>
    </source>
</evidence>
<dbReference type="PANTHER" id="PTHR13451">
    <property type="entry name" value="CLASS II CROSSOVER JUNCTION ENDONUCLEASE MUS81"/>
    <property type="match status" value="1"/>
</dbReference>
<dbReference type="SMART" id="SM00891">
    <property type="entry name" value="ERCC4"/>
    <property type="match status" value="1"/>
</dbReference>
<dbReference type="EC" id="3.1.22.-" evidence="2"/>
<keyword evidence="2" id="KW-0255">Endonuclease</keyword>
<gene>
    <name evidence="5" type="ORF">TeGR_g5573</name>
</gene>
<keyword evidence="1 2" id="KW-0378">Hydrolase</keyword>
<comment type="caution">
    <text evidence="5">The sequence shown here is derived from an EMBL/GenBank/DDBJ whole genome shotgun (WGS) entry which is preliminary data.</text>
</comment>
<feature type="compositionally biased region" description="Pro residues" evidence="3">
    <location>
        <begin position="483"/>
        <end position="497"/>
    </location>
</feature>
<dbReference type="Pfam" id="PF02732">
    <property type="entry name" value="ERCC4"/>
    <property type="match status" value="1"/>
</dbReference>
<evidence type="ECO:0000256" key="3">
    <source>
        <dbReference type="SAM" id="MobiDB-lite"/>
    </source>
</evidence>
<comment type="subcellular location">
    <subcellularLocation>
        <location evidence="2">Nucleus</location>
    </subcellularLocation>
</comment>
<keyword evidence="2" id="KW-0540">Nuclease</keyword>
<evidence type="ECO:0000313" key="5">
    <source>
        <dbReference type="EMBL" id="GMI40733.1"/>
    </source>
</evidence>
<dbReference type="CDD" id="cd20074">
    <property type="entry name" value="XPF_nuclease_Mus81"/>
    <property type="match status" value="1"/>
</dbReference>
<keyword evidence="6" id="KW-1185">Reference proteome</keyword>
<dbReference type="InterPro" id="IPR006166">
    <property type="entry name" value="ERCC4_domain"/>
</dbReference>
<comment type="function">
    <text evidence="2">Interacts with EME1 to form a DNA structure-specific endonuclease with substrate preference for branched DNA structures with a 5'-end at the branch nick. Typical substrates include 3'-flap structures, D-loops, replication forks and nicked Holliday junctions. May be required in mitosis for the processing of stalled or collapsed replication fork intermediates. May be required in meiosis for the repair of meiosis-specific double strand breaks subsequent to single-end invasion (SEI).</text>
</comment>
<evidence type="ECO:0000313" key="6">
    <source>
        <dbReference type="Proteomes" id="UP001165060"/>
    </source>
</evidence>
<sequence length="603" mass="63704">MIKLFVELNKPHVQKGNMKYSMAAALKATQASAAYISDLNSTRPLKGLGPAYGGMVVKANLAHWGGAAAPMGLSAGGGAVPAVAAAPPSPQTPGKVKKLVDKARKPHAVVAELAAAKRLTSALSEVLSSLPPGTTCRPLLLVDQRERSHQLMQSSLRSKGVSAEVRSLPIGDFAWSCLVSDPASSQPRELLLPLVIERKTVEDFVGSLHGSRFDEQRLRMQGVPGQKVYLLEGAATSNNPTADSSGLYPGTDTCGSQTIRSAMMSTHVDLGFAILRTRNVDDTIATLARLHNKLLRKLWPGKEVSRSYAEPPTLTDAPMSYAEFEASVKHARVMGQRSVGTITQRMLMCVPGVSAARAVAITDALGGTVGEIVGRAERGGLEQIKAGGRAIGVVEDRIKVALGVGEGAGGGVEQKKATKKRKGGASKTPTQRAGDAAKTPTQLAGDAAQEMADDDDDDDLVTRIPTPPKKRPDKKSGQRWSPPTSPPSSPPSSPDTPPLAERLKKKSGQRRLEEQQPPSPPSPPSFVDLTQESLESCNAAESGKAVAVSKPGGTPPLVRAPPSPKQHGDKENRRKKKRSKIKLTLTESVAAAEEEDDECIVIS</sequence>
<dbReference type="InterPro" id="IPR033309">
    <property type="entry name" value="Mus81"/>
</dbReference>
<keyword evidence="2" id="KW-0479">Metal-binding</keyword>
<keyword evidence="2" id="KW-0233">DNA recombination</keyword>
<evidence type="ECO:0000256" key="1">
    <source>
        <dbReference type="ARBA" id="ARBA00022801"/>
    </source>
</evidence>
<dbReference type="InterPro" id="IPR011335">
    <property type="entry name" value="Restrct_endonuc-II-like"/>
</dbReference>
<protein>
    <recommendedName>
        <fullName evidence="2">Crossover junction endonuclease MUS81</fullName>
        <ecNumber evidence="2">3.1.22.-</ecNumber>
    </recommendedName>
</protein>
<keyword evidence="2" id="KW-0234">DNA repair</keyword>
<keyword evidence="2" id="KW-0227">DNA damage</keyword>
<dbReference type="EMBL" id="BRYB01002177">
    <property type="protein sequence ID" value="GMI40733.1"/>
    <property type="molecule type" value="Genomic_DNA"/>
</dbReference>
<comment type="subunit">
    <text evidence="2">Interacts with EME1.</text>
</comment>
<name>A0ABQ6N6C1_9STRA</name>
<dbReference type="PANTHER" id="PTHR13451:SF0">
    <property type="entry name" value="CROSSOVER JUNCTION ENDONUCLEASE MUS81"/>
    <property type="match status" value="1"/>
</dbReference>
<dbReference type="SUPFAM" id="SSF52980">
    <property type="entry name" value="Restriction endonuclease-like"/>
    <property type="match status" value="1"/>
</dbReference>
<evidence type="ECO:0000259" key="4">
    <source>
        <dbReference type="SMART" id="SM00891"/>
    </source>
</evidence>
<keyword evidence="2" id="KW-0539">Nucleus</keyword>
<reference evidence="5 6" key="1">
    <citation type="journal article" date="2023" name="Commun. Biol.">
        <title>Genome analysis of Parmales, the sister group of diatoms, reveals the evolutionary specialization of diatoms from phago-mixotrophs to photoautotrophs.</title>
        <authorList>
            <person name="Ban H."/>
            <person name="Sato S."/>
            <person name="Yoshikawa S."/>
            <person name="Yamada K."/>
            <person name="Nakamura Y."/>
            <person name="Ichinomiya M."/>
            <person name="Sato N."/>
            <person name="Blanc-Mathieu R."/>
            <person name="Endo H."/>
            <person name="Kuwata A."/>
            <person name="Ogata H."/>
        </authorList>
    </citation>
    <scope>NUCLEOTIDE SEQUENCE [LARGE SCALE GENOMIC DNA]</scope>
</reference>
<accession>A0ABQ6N6C1</accession>
<organism evidence="5 6">
    <name type="scientific">Tetraparma gracilis</name>
    <dbReference type="NCBI Taxonomy" id="2962635"/>
    <lineage>
        <taxon>Eukaryota</taxon>
        <taxon>Sar</taxon>
        <taxon>Stramenopiles</taxon>
        <taxon>Ochrophyta</taxon>
        <taxon>Bolidophyceae</taxon>
        <taxon>Parmales</taxon>
        <taxon>Triparmaceae</taxon>
        <taxon>Tetraparma</taxon>
    </lineage>
</organism>
<proteinExistence type="inferred from homology"/>
<dbReference type="Proteomes" id="UP001165060">
    <property type="component" value="Unassembled WGS sequence"/>
</dbReference>
<keyword evidence="2" id="KW-0460">Magnesium</keyword>
<dbReference type="Gene3D" id="3.40.50.10130">
    <property type="match status" value="1"/>
</dbReference>
<comment type="cofactor">
    <cofactor evidence="2">
        <name>Mg(2+)</name>
        <dbReference type="ChEBI" id="CHEBI:18420"/>
    </cofactor>
</comment>